<accession>A0A0E9QZ66</accession>
<dbReference type="EMBL" id="GBXM01086810">
    <property type="protein sequence ID" value="JAH21767.1"/>
    <property type="molecule type" value="Transcribed_RNA"/>
</dbReference>
<reference evidence="1" key="1">
    <citation type="submission" date="2014-11" db="EMBL/GenBank/DDBJ databases">
        <authorList>
            <person name="Amaro Gonzalez C."/>
        </authorList>
    </citation>
    <scope>NUCLEOTIDE SEQUENCE</scope>
</reference>
<name>A0A0E9QZ66_ANGAN</name>
<sequence length="17" mass="2009">MSLKTQVKKFISLPNFK</sequence>
<dbReference type="AlphaFoldDB" id="A0A0E9QZ66"/>
<reference evidence="1" key="2">
    <citation type="journal article" date="2015" name="Fish Shellfish Immunol.">
        <title>Early steps in the European eel (Anguilla anguilla)-Vibrio vulnificus interaction in the gills: Role of the RtxA13 toxin.</title>
        <authorList>
            <person name="Callol A."/>
            <person name="Pajuelo D."/>
            <person name="Ebbesson L."/>
            <person name="Teles M."/>
            <person name="MacKenzie S."/>
            <person name="Amaro C."/>
        </authorList>
    </citation>
    <scope>NUCLEOTIDE SEQUENCE</scope>
</reference>
<evidence type="ECO:0000313" key="1">
    <source>
        <dbReference type="EMBL" id="JAH21767.1"/>
    </source>
</evidence>
<organism evidence="1">
    <name type="scientific">Anguilla anguilla</name>
    <name type="common">European freshwater eel</name>
    <name type="synonym">Muraena anguilla</name>
    <dbReference type="NCBI Taxonomy" id="7936"/>
    <lineage>
        <taxon>Eukaryota</taxon>
        <taxon>Metazoa</taxon>
        <taxon>Chordata</taxon>
        <taxon>Craniata</taxon>
        <taxon>Vertebrata</taxon>
        <taxon>Euteleostomi</taxon>
        <taxon>Actinopterygii</taxon>
        <taxon>Neopterygii</taxon>
        <taxon>Teleostei</taxon>
        <taxon>Anguilliformes</taxon>
        <taxon>Anguillidae</taxon>
        <taxon>Anguilla</taxon>
    </lineage>
</organism>
<proteinExistence type="predicted"/>
<protein>
    <submittedName>
        <fullName evidence="1">Uncharacterized protein</fullName>
    </submittedName>
</protein>